<reference evidence="3" key="1">
    <citation type="journal article" date="2019" name="Plant Biotechnol. J.">
        <title>Genome sequencing of the Australian wild diploid species Gossypium australe highlights disease resistance and delayed gland morphogenesis.</title>
        <authorList>
            <person name="Cai Y."/>
            <person name="Cai X."/>
            <person name="Wang Q."/>
            <person name="Wang P."/>
            <person name="Zhang Y."/>
            <person name="Cai C."/>
            <person name="Xu Y."/>
            <person name="Wang K."/>
            <person name="Zhou Z."/>
            <person name="Wang C."/>
            <person name="Geng S."/>
            <person name="Li B."/>
            <person name="Dong Q."/>
            <person name="Hou Y."/>
            <person name="Wang H."/>
            <person name="Ai P."/>
            <person name="Liu Z."/>
            <person name="Yi F."/>
            <person name="Sun M."/>
            <person name="An G."/>
            <person name="Cheng J."/>
            <person name="Zhang Y."/>
            <person name="Shi Q."/>
            <person name="Xie Y."/>
            <person name="Shi X."/>
            <person name="Chang Y."/>
            <person name="Huang F."/>
            <person name="Chen Y."/>
            <person name="Hong S."/>
            <person name="Mi L."/>
            <person name="Sun Q."/>
            <person name="Zhang L."/>
            <person name="Zhou B."/>
            <person name="Peng R."/>
            <person name="Zhang X."/>
            <person name="Liu F."/>
        </authorList>
    </citation>
    <scope>NUCLEOTIDE SEQUENCE [LARGE SCALE GENOMIC DNA]</scope>
    <source>
        <strain evidence="3">cv. PA1801</strain>
    </source>
</reference>
<dbReference type="InterPro" id="IPR036397">
    <property type="entry name" value="RNaseH_sf"/>
</dbReference>
<evidence type="ECO:0000313" key="3">
    <source>
        <dbReference type="Proteomes" id="UP000325315"/>
    </source>
</evidence>
<evidence type="ECO:0000313" key="2">
    <source>
        <dbReference type="EMBL" id="KAA3462837.1"/>
    </source>
</evidence>
<gene>
    <name evidence="2" type="ORF">EPI10_029288</name>
</gene>
<dbReference type="Gene3D" id="3.30.420.10">
    <property type="entry name" value="Ribonuclease H-like superfamily/Ribonuclease H"/>
    <property type="match status" value="1"/>
</dbReference>
<dbReference type="PANTHER" id="PTHR37984">
    <property type="entry name" value="PROTEIN CBG26694"/>
    <property type="match status" value="1"/>
</dbReference>
<dbReference type="InterPro" id="IPR001584">
    <property type="entry name" value="Integrase_cat-core"/>
</dbReference>
<accession>A0A5B6V124</accession>
<dbReference type="PROSITE" id="PS50994">
    <property type="entry name" value="INTEGRASE"/>
    <property type="match status" value="1"/>
</dbReference>
<dbReference type="SUPFAM" id="SSF53098">
    <property type="entry name" value="Ribonuclease H-like"/>
    <property type="match status" value="1"/>
</dbReference>
<dbReference type="OrthoDB" id="1704624at2759"/>
<keyword evidence="3" id="KW-1185">Reference proteome</keyword>
<protein>
    <submittedName>
        <fullName evidence="2">Integrase, catalytic core</fullName>
    </submittedName>
</protein>
<organism evidence="2 3">
    <name type="scientific">Gossypium australe</name>
    <dbReference type="NCBI Taxonomy" id="47621"/>
    <lineage>
        <taxon>Eukaryota</taxon>
        <taxon>Viridiplantae</taxon>
        <taxon>Streptophyta</taxon>
        <taxon>Embryophyta</taxon>
        <taxon>Tracheophyta</taxon>
        <taxon>Spermatophyta</taxon>
        <taxon>Magnoliopsida</taxon>
        <taxon>eudicotyledons</taxon>
        <taxon>Gunneridae</taxon>
        <taxon>Pentapetalae</taxon>
        <taxon>rosids</taxon>
        <taxon>malvids</taxon>
        <taxon>Malvales</taxon>
        <taxon>Malvaceae</taxon>
        <taxon>Malvoideae</taxon>
        <taxon>Gossypium</taxon>
    </lineage>
</organism>
<dbReference type="EMBL" id="SMMG02000009">
    <property type="protein sequence ID" value="KAA3462837.1"/>
    <property type="molecule type" value="Genomic_DNA"/>
</dbReference>
<evidence type="ECO:0000259" key="1">
    <source>
        <dbReference type="PROSITE" id="PS50994"/>
    </source>
</evidence>
<sequence length="130" mass="14767">MEADTRKCHQCQVHENDIHAPVPLHTWLFDLIGSINPRFKGYTWILVATKFFTKWVETIPLKNATGPTVTNFIKDNIICRFRIPKSILSDNGTPFDKFQCKGTTCFSSPYYPKGSGQAETSNKTILKILS</sequence>
<dbReference type="GO" id="GO:0003676">
    <property type="term" value="F:nucleic acid binding"/>
    <property type="evidence" value="ECO:0007669"/>
    <property type="project" value="InterPro"/>
</dbReference>
<dbReference type="Proteomes" id="UP000325315">
    <property type="component" value="Unassembled WGS sequence"/>
</dbReference>
<dbReference type="GO" id="GO:0015074">
    <property type="term" value="P:DNA integration"/>
    <property type="evidence" value="ECO:0007669"/>
    <property type="project" value="InterPro"/>
</dbReference>
<dbReference type="AlphaFoldDB" id="A0A5B6V124"/>
<dbReference type="PANTHER" id="PTHR37984:SF5">
    <property type="entry name" value="PROTEIN NYNRIN-LIKE"/>
    <property type="match status" value="1"/>
</dbReference>
<feature type="domain" description="Integrase catalytic" evidence="1">
    <location>
        <begin position="19"/>
        <end position="130"/>
    </location>
</feature>
<proteinExistence type="predicted"/>
<name>A0A5B6V124_9ROSI</name>
<dbReference type="InterPro" id="IPR050951">
    <property type="entry name" value="Retrovirus_Pol_polyprotein"/>
</dbReference>
<comment type="caution">
    <text evidence="2">The sequence shown here is derived from an EMBL/GenBank/DDBJ whole genome shotgun (WGS) entry which is preliminary data.</text>
</comment>
<dbReference type="InterPro" id="IPR012337">
    <property type="entry name" value="RNaseH-like_sf"/>
</dbReference>